<comment type="caution">
    <text evidence="1">The sequence shown here is derived from an EMBL/GenBank/DDBJ whole genome shotgun (WGS) entry which is preliminary data.</text>
</comment>
<organism evidence="1 2">
    <name type="scientific">Paracoccus spongiarum</name>
    <dbReference type="NCBI Taxonomy" id="3064387"/>
    <lineage>
        <taxon>Bacteria</taxon>
        <taxon>Pseudomonadati</taxon>
        <taxon>Pseudomonadota</taxon>
        <taxon>Alphaproteobacteria</taxon>
        <taxon>Rhodobacterales</taxon>
        <taxon>Paracoccaceae</taxon>
        <taxon>Paracoccus</taxon>
    </lineage>
</organism>
<keyword evidence="1" id="KW-0328">Glycosyltransferase</keyword>
<dbReference type="CDD" id="cd04186">
    <property type="entry name" value="GT_2_like_c"/>
    <property type="match status" value="1"/>
</dbReference>
<dbReference type="Pfam" id="PF13641">
    <property type="entry name" value="Glyco_tranf_2_3"/>
    <property type="match status" value="1"/>
</dbReference>
<keyword evidence="1" id="KW-0808">Transferase</keyword>
<dbReference type="InterPro" id="IPR029044">
    <property type="entry name" value="Nucleotide-diphossugar_trans"/>
</dbReference>
<dbReference type="Gene3D" id="3.90.550.10">
    <property type="entry name" value="Spore Coat Polysaccharide Biosynthesis Protein SpsA, Chain A"/>
    <property type="match status" value="1"/>
</dbReference>
<dbReference type="Proteomes" id="UP001224997">
    <property type="component" value="Unassembled WGS sequence"/>
</dbReference>
<name>A0ABT9J866_9RHOB</name>
<dbReference type="PANTHER" id="PTHR43179">
    <property type="entry name" value="RHAMNOSYLTRANSFERASE WBBL"/>
    <property type="match status" value="1"/>
</dbReference>
<keyword evidence="2" id="KW-1185">Reference proteome</keyword>
<evidence type="ECO:0000313" key="1">
    <source>
        <dbReference type="EMBL" id="MDP5305997.1"/>
    </source>
</evidence>
<sequence length="332" mass="36229">MARVLTVILNWRTAPMTLRSAEAAIRAMDGIEGGIVIVDNDSGDGSEEVLRRAVAERGWDRVRVIQSGRNGGFGAGNNVGIRAGLPDGGRPDFVYLLNSDAFPAADAIRLLLDHLQASPGSGMAGSYIHGTDDAPHVTCFRFPSVASELEGAAQTGPISRLLRHAIIPQPIPQRTTRMDWVAGASLMMRQDMLDRIGAFDEEYFLYFEETDLCLRAARAGWQTDYVPASRVAHIGSASTGMKEWARTPGYWFDSRWRYFRKNHGLATAIAATLAQSAGLAINRLRLMLGSSRRSGGRRFARDLLAHDIRALATGIRPAAIHPDDVSVTERTT</sequence>
<protein>
    <submittedName>
        <fullName evidence="1">Glycosyltransferase family 2 protein</fullName>
        <ecNumber evidence="1">2.4.-.-</ecNumber>
    </submittedName>
</protein>
<evidence type="ECO:0000313" key="2">
    <source>
        <dbReference type="Proteomes" id="UP001224997"/>
    </source>
</evidence>
<dbReference type="EMBL" id="JAVAMQ010000002">
    <property type="protein sequence ID" value="MDP5305997.1"/>
    <property type="molecule type" value="Genomic_DNA"/>
</dbReference>
<accession>A0ABT9J866</accession>
<dbReference type="SUPFAM" id="SSF53448">
    <property type="entry name" value="Nucleotide-diphospho-sugar transferases"/>
    <property type="match status" value="1"/>
</dbReference>
<dbReference type="EC" id="2.4.-.-" evidence="1"/>
<gene>
    <name evidence="1" type="ORF">Q5Y72_02670</name>
</gene>
<proteinExistence type="predicted"/>
<reference evidence="1 2" key="1">
    <citation type="submission" date="2023-08" db="EMBL/GenBank/DDBJ databases">
        <authorList>
            <person name="Park J.-S."/>
        </authorList>
    </citation>
    <scope>NUCLEOTIDE SEQUENCE [LARGE SCALE GENOMIC DNA]</scope>
    <source>
        <strain evidence="1 2">2205BS29-5</strain>
    </source>
</reference>
<dbReference type="PANTHER" id="PTHR43179:SF7">
    <property type="entry name" value="RHAMNOSYLTRANSFERASE WBBL"/>
    <property type="match status" value="1"/>
</dbReference>
<dbReference type="RefSeq" id="WP_305961873.1">
    <property type="nucleotide sequence ID" value="NZ_JAVAMQ010000002.1"/>
</dbReference>
<dbReference type="GO" id="GO:0016757">
    <property type="term" value="F:glycosyltransferase activity"/>
    <property type="evidence" value="ECO:0007669"/>
    <property type="project" value="UniProtKB-KW"/>
</dbReference>